<dbReference type="InterPro" id="IPR050300">
    <property type="entry name" value="GDXG_lipolytic_enzyme"/>
</dbReference>
<reference evidence="3 4" key="1">
    <citation type="submission" date="2017-12" db="EMBL/GenBank/DDBJ databases">
        <title>Phylogenetic diversity of female urinary microbiome.</title>
        <authorList>
            <person name="Thomas-White K."/>
            <person name="Wolfe A.J."/>
        </authorList>
    </citation>
    <scope>NUCLEOTIDE SEQUENCE [LARGE SCALE GENOMIC DNA]</scope>
    <source>
        <strain evidence="3 4">UMB0064</strain>
    </source>
</reference>
<gene>
    <name evidence="3" type="ORF">CYJ32_04045</name>
</gene>
<comment type="caution">
    <text evidence="3">The sequence shown here is derived from an EMBL/GenBank/DDBJ whole genome shotgun (WGS) entry which is preliminary data.</text>
</comment>
<dbReference type="Proteomes" id="UP000242263">
    <property type="component" value="Unassembled WGS sequence"/>
</dbReference>
<dbReference type="EMBL" id="PKGU01000002">
    <property type="protein sequence ID" value="PKZ15544.1"/>
    <property type="molecule type" value="Genomic_DNA"/>
</dbReference>
<evidence type="ECO:0000313" key="4">
    <source>
        <dbReference type="Proteomes" id="UP000242263"/>
    </source>
</evidence>
<dbReference type="SUPFAM" id="SSF53474">
    <property type="entry name" value="alpha/beta-Hydrolases"/>
    <property type="match status" value="1"/>
</dbReference>
<evidence type="ECO:0000313" key="3">
    <source>
        <dbReference type="EMBL" id="PKZ15544.1"/>
    </source>
</evidence>
<keyword evidence="1 3" id="KW-0378">Hydrolase</keyword>
<dbReference type="Gene3D" id="3.40.50.1820">
    <property type="entry name" value="alpha/beta hydrolase"/>
    <property type="match status" value="1"/>
</dbReference>
<dbReference type="InterPro" id="IPR013094">
    <property type="entry name" value="AB_hydrolase_3"/>
</dbReference>
<evidence type="ECO:0000259" key="2">
    <source>
        <dbReference type="Pfam" id="PF07859"/>
    </source>
</evidence>
<dbReference type="PANTHER" id="PTHR48081:SF33">
    <property type="entry name" value="KYNURENINE FORMAMIDASE"/>
    <property type="match status" value="1"/>
</dbReference>
<evidence type="ECO:0000256" key="1">
    <source>
        <dbReference type="ARBA" id="ARBA00022801"/>
    </source>
</evidence>
<proteinExistence type="predicted"/>
<protein>
    <submittedName>
        <fullName evidence="3">Alpha/beta hydrolase</fullName>
    </submittedName>
</protein>
<accession>A0A2I1M618</accession>
<dbReference type="Pfam" id="PF07859">
    <property type="entry name" value="Abhydrolase_3"/>
    <property type="match status" value="1"/>
</dbReference>
<dbReference type="InterPro" id="IPR029058">
    <property type="entry name" value="AB_hydrolase_fold"/>
</dbReference>
<sequence>MMFLMSRSAPYYKHNTVCAKEHSMSNTSSSLNGPGTSDNSNAYAIVEQARALGSWRKAGKLWSYMDEDLWGSTAAQISSPVSMRARMTAWIMRLMSSRTDYPRILAWDLPRDVTAHLAIAYQDDNQRAHYLDVFAPADAGEGKLYPVVIDDHGGGFVYGTRELNRSFAMHLAHRGYVVVVPSYRPGPRWTFVDILTDLSHAYSWVLEHGANYGADIDKLFLTGDSAGACMALHSTQIENSQAMSAQTGVPQAGLNIRGLLLVCGIYNLKEHFDLHSYAGMLQSICPEVFESVHDKFVGYDSTTDLLAAAPLPPVFINTSSDDFLHDENVDLAERLEKLGVDYELDDADAKQWGELGHVSVIGLVTHERSQISLDKMDVFMRRVLGNKV</sequence>
<organism evidence="3 4">
    <name type="scientific">Alloscardovia omnicolens</name>
    <dbReference type="NCBI Taxonomy" id="419015"/>
    <lineage>
        <taxon>Bacteria</taxon>
        <taxon>Bacillati</taxon>
        <taxon>Actinomycetota</taxon>
        <taxon>Actinomycetes</taxon>
        <taxon>Bifidobacteriales</taxon>
        <taxon>Bifidobacteriaceae</taxon>
        <taxon>Alloscardovia</taxon>
    </lineage>
</organism>
<feature type="domain" description="Alpha/beta hydrolase fold-3" evidence="2">
    <location>
        <begin position="152"/>
        <end position="346"/>
    </location>
</feature>
<dbReference type="AlphaFoldDB" id="A0A2I1M618"/>
<dbReference type="PANTHER" id="PTHR48081">
    <property type="entry name" value="AB HYDROLASE SUPERFAMILY PROTEIN C4A8.06C"/>
    <property type="match status" value="1"/>
</dbReference>
<dbReference type="GO" id="GO:0016787">
    <property type="term" value="F:hydrolase activity"/>
    <property type="evidence" value="ECO:0007669"/>
    <property type="project" value="UniProtKB-KW"/>
</dbReference>
<name>A0A2I1M618_9BIFI</name>